<evidence type="ECO:0008006" key="4">
    <source>
        <dbReference type="Google" id="ProtNLM"/>
    </source>
</evidence>
<keyword evidence="3" id="KW-1185">Reference proteome</keyword>
<evidence type="ECO:0000313" key="3">
    <source>
        <dbReference type="Proteomes" id="UP000253303"/>
    </source>
</evidence>
<evidence type="ECO:0000313" key="2">
    <source>
        <dbReference type="EMBL" id="RBQ21299.1"/>
    </source>
</evidence>
<sequence>MSLSEGGHMSKWPDSDRNPAENTHNEMAGMAFGSVVQFRDVLGGLHLHEPTSLPVPNQLLPRPRLVDRRATLAELDAMREEHALAGVPGTALITGSAGVGKSALALAWAHNVRAHYPDGQLYADLRGHADDKPVSPLTVLGDFLHALGVPIELIPGELAGRAALYRTVTHDRRLLVLLDDAMTAAQVRPLLPASPAGVTLVTSRLRLAGLLAGGARGVYVDRLDTAAALDLLRDTLGAERVDREPEAATELTELCMRLPLALSVAAARLASRPNWTLGEMAAVLAGEQRRLAVLTIGDDMAVRSALDLSYRALRPDAARTYRLLGLVPGTTFSGGATAALADIPAVEARRLLGILTDANLLTDTAGGRYRFHHALVRLHAVQLADANERAETREEAVVRLLGWYLGTAARAERRLRPYRTGLPRDAEPRPSEVTDFGGPDDALAWLESERANLTAAVTTAHDRGRHATAWQLTDAMWSLYLFRGHHLERLDVERTGLAAARACGDPVAEGKMLGRVGLTLNALGEPDEAAAHFNVALDLWRRLGDRDREAGSLRRLGVVAAAQGDHTQAITRFLAAIELYREERADRKAALALVELGGVLITQGRGADAVIYLEQARPGLAKVDDEYNQARLEIMLGRAHTNAGALPTAAAHLHHGLAQMTTLGSSVGRAAALEALGELAQKSGHREEARHHWEQALTILNDPTTATTTRLHTHLASLSEAATESADGQTGGARAQ</sequence>
<dbReference type="EMBL" id="QMEY01000001">
    <property type="protein sequence ID" value="RBQ21299.1"/>
    <property type="molecule type" value="Genomic_DNA"/>
</dbReference>
<dbReference type="PANTHER" id="PTHR47691:SF3">
    <property type="entry name" value="HTH-TYPE TRANSCRIPTIONAL REGULATOR RV0890C-RELATED"/>
    <property type="match status" value="1"/>
</dbReference>
<dbReference type="Gene3D" id="1.25.40.10">
    <property type="entry name" value="Tetratricopeptide repeat domain"/>
    <property type="match status" value="1"/>
</dbReference>
<gene>
    <name evidence="2" type="ORF">DP939_00820</name>
</gene>
<dbReference type="SUPFAM" id="SSF52540">
    <property type="entry name" value="P-loop containing nucleoside triphosphate hydrolases"/>
    <property type="match status" value="1"/>
</dbReference>
<dbReference type="AlphaFoldDB" id="A0A366M6X9"/>
<dbReference type="SMART" id="SM00028">
    <property type="entry name" value="TPR"/>
    <property type="match status" value="3"/>
</dbReference>
<dbReference type="InterPro" id="IPR027417">
    <property type="entry name" value="P-loop_NTPase"/>
</dbReference>
<accession>A0A366M6X9</accession>
<evidence type="ECO:0000256" key="1">
    <source>
        <dbReference type="SAM" id="MobiDB-lite"/>
    </source>
</evidence>
<feature type="region of interest" description="Disordered" evidence="1">
    <location>
        <begin position="1"/>
        <end position="24"/>
    </location>
</feature>
<dbReference type="InterPro" id="IPR011990">
    <property type="entry name" value="TPR-like_helical_dom_sf"/>
</dbReference>
<dbReference type="InterPro" id="IPR019734">
    <property type="entry name" value="TPR_rpt"/>
</dbReference>
<dbReference type="Gene3D" id="3.40.50.300">
    <property type="entry name" value="P-loop containing nucleotide triphosphate hydrolases"/>
    <property type="match status" value="1"/>
</dbReference>
<dbReference type="Pfam" id="PF13424">
    <property type="entry name" value="TPR_12"/>
    <property type="match status" value="1"/>
</dbReference>
<protein>
    <recommendedName>
        <fullName evidence="4">NB-ARC domain-containing protein</fullName>
    </recommendedName>
</protein>
<name>A0A366M6X9_9ACTN</name>
<organism evidence="2 3">
    <name type="scientific">Spongiactinospora rosea</name>
    <dbReference type="NCBI Taxonomy" id="2248750"/>
    <lineage>
        <taxon>Bacteria</taxon>
        <taxon>Bacillati</taxon>
        <taxon>Actinomycetota</taxon>
        <taxon>Actinomycetes</taxon>
        <taxon>Streptosporangiales</taxon>
        <taxon>Streptosporangiaceae</taxon>
        <taxon>Spongiactinospora</taxon>
    </lineage>
</organism>
<proteinExistence type="predicted"/>
<dbReference type="PANTHER" id="PTHR47691">
    <property type="entry name" value="REGULATOR-RELATED"/>
    <property type="match status" value="1"/>
</dbReference>
<dbReference type="SUPFAM" id="SSF48452">
    <property type="entry name" value="TPR-like"/>
    <property type="match status" value="2"/>
</dbReference>
<comment type="caution">
    <text evidence="2">The sequence shown here is derived from an EMBL/GenBank/DDBJ whole genome shotgun (WGS) entry which is preliminary data.</text>
</comment>
<dbReference type="Proteomes" id="UP000253303">
    <property type="component" value="Unassembled WGS sequence"/>
</dbReference>
<dbReference type="PRINTS" id="PR00364">
    <property type="entry name" value="DISEASERSIST"/>
</dbReference>
<reference evidence="2 3" key="1">
    <citation type="submission" date="2018-06" db="EMBL/GenBank/DDBJ databases">
        <title>Sphaerisporangium craniellae sp. nov., isolated from a marine sponge in the South China Sea.</title>
        <authorList>
            <person name="Li L."/>
        </authorList>
    </citation>
    <scope>NUCLEOTIDE SEQUENCE [LARGE SCALE GENOMIC DNA]</scope>
    <source>
        <strain evidence="2 3">LHW63015</strain>
    </source>
</reference>